<accession>A0AA39LMY9</accession>
<reference evidence="2" key="1">
    <citation type="submission" date="2023-06" db="EMBL/GenBank/DDBJ databases">
        <title>Genomic analysis of the entomopathogenic nematode Steinernema hermaphroditum.</title>
        <authorList>
            <person name="Schwarz E.M."/>
            <person name="Heppert J.K."/>
            <person name="Baniya A."/>
            <person name="Schwartz H.T."/>
            <person name="Tan C.-H."/>
            <person name="Antoshechkin I."/>
            <person name="Sternberg P.W."/>
            <person name="Goodrich-Blair H."/>
            <person name="Dillman A.R."/>
        </authorList>
    </citation>
    <scope>NUCLEOTIDE SEQUENCE</scope>
    <source>
        <strain evidence="2">PS9179</strain>
        <tissue evidence="2">Whole animal</tissue>
    </source>
</reference>
<gene>
    <name evidence="2" type="ORF">QR680_016830</name>
</gene>
<evidence type="ECO:0000256" key="1">
    <source>
        <dbReference type="SAM" id="MobiDB-lite"/>
    </source>
</evidence>
<organism evidence="2 3">
    <name type="scientific">Steinernema hermaphroditum</name>
    <dbReference type="NCBI Taxonomy" id="289476"/>
    <lineage>
        <taxon>Eukaryota</taxon>
        <taxon>Metazoa</taxon>
        <taxon>Ecdysozoa</taxon>
        <taxon>Nematoda</taxon>
        <taxon>Chromadorea</taxon>
        <taxon>Rhabditida</taxon>
        <taxon>Tylenchina</taxon>
        <taxon>Panagrolaimomorpha</taxon>
        <taxon>Strongyloidoidea</taxon>
        <taxon>Steinernematidae</taxon>
        <taxon>Steinernema</taxon>
    </lineage>
</organism>
<proteinExistence type="predicted"/>
<dbReference type="Proteomes" id="UP001175271">
    <property type="component" value="Unassembled WGS sequence"/>
</dbReference>
<dbReference type="EMBL" id="JAUCMV010000004">
    <property type="protein sequence ID" value="KAK0403277.1"/>
    <property type="molecule type" value="Genomic_DNA"/>
</dbReference>
<evidence type="ECO:0000313" key="3">
    <source>
        <dbReference type="Proteomes" id="UP001175271"/>
    </source>
</evidence>
<dbReference type="AlphaFoldDB" id="A0AA39LMY9"/>
<sequence>MSSLLFGSTLAVGSLVVLVLLAASAVVLDISSIHQYGADELLNANVSVAIRFGEHESQELLQRAWTDLHKSTRHRSKRQERLDEKSKGEDQVKCEDCEARRKDCERGPKGSPGDEGDAGGISPLVSSSIHRLSQIPGNQEWMANQEPRAFL</sequence>
<feature type="compositionally biased region" description="Polar residues" evidence="1">
    <location>
        <begin position="124"/>
        <end position="137"/>
    </location>
</feature>
<keyword evidence="3" id="KW-1185">Reference proteome</keyword>
<feature type="region of interest" description="Disordered" evidence="1">
    <location>
        <begin position="66"/>
        <end position="151"/>
    </location>
</feature>
<evidence type="ECO:0008006" key="4">
    <source>
        <dbReference type="Google" id="ProtNLM"/>
    </source>
</evidence>
<protein>
    <recommendedName>
        <fullName evidence="4">Nematode cuticle collagen N-terminal domain-containing protein</fullName>
    </recommendedName>
</protein>
<evidence type="ECO:0000313" key="2">
    <source>
        <dbReference type="EMBL" id="KAK0403277.1"/>
    </source>
</evidence>
<feature type="compositionally biased region" description="Basic and acidic residues" evidence="1">
    <location>
        <begin position="79"/>
        <end position="108"/>
    </location>
</feature>
<comment type="caution">
    <text evidence="2">The sequence shown here is derived from an EMBL/GenBank/DDBJ whole genome shotgun (WGS) entry which is preliminary data.</text>
</comment>
<name>A0AA39LMY9_9BILA</name>